<dbReference type="InterPro" id="IPR001584">
    <property type="entry name" value="Integrase_cat-core"/>
</dbReference>
<dbReference type="RefSeq" id="WP_248289321.1">
    <property type="nucleotide sequence ID" value="NZ_JABBJH010000001.1"/>
</dbReference>
<evidence type="ECO:0000259" key="2">
    <source>
        <dbReference type="PROSITE" id="PS50994"/>
    </source>
</evidence>
<dbReference type="InterPro" id="IPR050900">
    <property type="entry name" value="Transposase_IS3/IS150/IS904"/>
</dbReference>
<comment type="caution">
    <text evidence="3">The sequence shown here is derived from an EMBL/GenBank/DDBJ whole genome shotgun (WGS) entry which is preliminary data.</text>
</comment>
<dbReference type="InterPro" id="IPR036397">
    <property type="entry name" value="RNaseH_sf"/>
</dbReference>
<evidence type="ECO:0000256" key="1">
    <source>
        <dbReference type="ARBA" id="ARBA00002286"/>
    </source>
</evidence>
<dbReference type="EMBL" id="JABBJH010000001">
    <property type="protein sequence ID" value="NMK38049.1"/>
    <property type="molecule type" value="Genomic_DNA"/>
</dbReference>
<dbReference type="GO" id="GO:0003676">
    <property type="term" value="F:nucleic acid binding"/>
    <property type="evidence" value="ECO:0007669"/>
    <property type="project" value="InterPro"/>
</dbReference>
<dbReference type="InterPro" id="IPR048020">
    <property type="entry name" value="Transpos_IS3"/>
</dbReference>
<gene>
    <name evidence="3" type="ORF">HG933_01350</name>
</gene>
<dbReference type="Proteomes" id="UP000536773">
    <property type="component" value="Unassembled WGS sequence"/>
</dbReference>
<dbReference type="PANTHER" id="PTHR46889:SF4">
    <property type="entry name" value="TRANSPOSASE INSO FOR INSERTION SEQUENCE ELEMENT IS911B-RELATED"/>
    <property type="match status" value="1"/>
</dbReference>
<evidence type="ECO:0000313" key="3">
    <source>
        <dbReference type="EMBL" id="NMK38049.1"/>
    </source>
</evidence>
<dbReference type="Pfam" id="PF13333">
    <property type="entry name" value="rve_2"/>
    <property type="match status" value="1"/>
</dbReference>
<organism evidence="3 4">
    <name type="scientific">Megasphaera elsdenii</name>
    <dbReference type="NCBI Taxonomy" id="907"/>
    <lineage>
        <taxon>Bacteria</taxon>
        <taxon>Bacillati</taxon>
        <taxon>Bacillota</taxon>
        <taxon>Negativicutes</taxon>
        <taxon>Veillonellales</taxon>
        <taxon>Veillonellaceae</taxon>
        <taxon>Megasphaera</taxon>
    </lineage>
</organism>
<reference evidence="3 4" key="1">
    <citation type="submission" date="2020-04" db="EMBL/GenBank/DDBJ databases">
        <authorList>
            <person name="Hitch T.C.A."/>
            <person name="Wylensek D."/>
            <person name="Clavel T."/>
        </authorList>
    </citation>
    <scope>NUCLEOTIDE SEQUENCE [LARGE SCALE GENOMIC DNA]</scope>
    <source>
        <strain evidence="3 4">WCA-386-APC-2A</strain>
    </source>
</reference>
<dbReference type="InterPro" id="IPR012337">
    <property type="entry name" value="RNaseH-like_sf"/>
</dbReference>
<name>A0A848EPY7_MEGEL</name>
<sequence length="281" mass="32989">MIKKNHDLSVRRQCQLLGINRSSLYYQERPQNTTYQTLQEDLMKQIDKIHTQFPYMGSRKIVIKLKENGYNICRKTVRRLMQKMGIYAIYPKPNLSKRNSKEAVVPYLLRNYDARFPNQVWSIDITYLPMNRSHMYLTAIIDWHSRKIVGHYLSDTLDASSVILAVKEAISQHGVPTIINSDQGSQFTSLEYKNVLKAFGIRQSMDGKSRWADNIMIERWFRSLKTELIYPNEFSSPRDLRKRISEYVTEYNTLRPHAALDYVTPDAVYYSHFSQSLTEVA</sequence>
<proteinExistence type="predicted"/>
<comment type="function">
    <text evidence="1">Involved in the transposition of the insertion sequence.</text>
</comment>
<dbReference type="InterPro" id="IPR025948">
    <property type="entry name" value="HTH-like_dom"/>
</dbReference>
<dbReference type="PANTHER" id="PTHR46889">
    <property type="entry name" value="TRANSPOSASE INSF FOR INSERTION SEQUENCE IS3B-RELATED"/>
    <property type="match status" value="1"/>
</dbReference>
<feature type="domain" description="Integrase catalytic" evidence="2">
    <location>
        <begin position="113"/>
        <end position="273"/>
    </location>
</feature>
<dbReference type="PROSITE" id="PS50994">
    <property type="entry name" value="INTEGRASE"/>
    <property type="match status" value="1"/>
</dbReference>
<protein>
    <submittedName>
        <fullName evidence="3">IS3 family transposase</fullName>
    </submittedName>
</protein>
<dbReference type="GO" id="GO:0015074">
    <property type="term" value="P:DNA integration"/>
    <property type="evidence" value="ECO:0007669"/>
    <property type="project" value="InterPro"/>
</dbReference>
<dbReference type="Gene3D" id="3.30.420.10">
    <property type="entry name" value="Ribonuclease H-like superfamily/Ribonuclease H"/>
    <property type="match status" value="1"/>
</dbReference>
<dbReference type="AlphaFoldDB" id="A0A848EPY7"/>
<dbReference type="NCBIfam" id="NF033516">
    <property type="entry name" value="transpos_IS3"/>
    <property type="match status" value="1"/>
</dbReference>
<dbReference type="Pfam" id="PF00665">
    <property type="entry name" value="rve"/>
    <property type="match status" value="1"/>
</dbReference>
<accession>A0A848EPY7</accession>
<evidence type="ECO:0000313" key="4">
    <source>
        <dbReference type="Proteomes" id="UP000536773"/>
    </source>
</evidence>
<dbReference type="Pfam" id="PF13276">
    <property type="entry name" value="HTH_21"/>
    <property type="match status" value="1"/>
</dbReference>
<dbReference type="SUPFAM" id="SSF53098">
    <property type="entry name" value="Ribonuclease H-like"/>
    <property type="match status" value="1"/>
</dbReference>